<keyword evidence="2" id="KW-0813">Transport</keyword>
<dbReference type="PROSITE" id="PS50893">
    <property type="entry name" value="ABC_TRANSPORTER_2"/>
    <property type="match status" value="1"/>
</dbReference>
<dbReference type="InterPro" id="IPR017871">
    <property type="entry name" value="ABC_transporter-like_CS"/>
</dbReference>
<name>A0A4V4HMH2_9HYPH</name>
<evidence type="ECO:0000256" key="2">
    <source>
        <dbReference type="ARBA" id="ARBA00022448"/>
    </source>
</evidence>
<dbReference type="RefSeq" id="WP_136599019.1">
    <property type="nucleotide sequence ID" value="NZ_STGV01000004.1"/>
</dbReference>
<dbReference type="GO" id="GO:0005524">
    <property type="term" value="F:ATP binding"/>
    <property type="evidence" value="ECO:0007669"/>
    <property type="project" value="UniProtKB-KW"/>
</dbReference>
<dbReference type="InterPro" id="IPR027417">
    <property type="entry name" value="P-loop_NTPase"/>
</dbReference>
<dbReference type="PANTHER" id="PTHR42781">
    <property type="entry name" value="SPERMIDINE/PUTRESCINE IMPORT ATP-BINDING PROTEIN POTA"/>
    <property type="match status" value="1"/>
</dbReference>
<protein>
    <submittedName>
        <fullName evidence="10">ATP-binding cassette domain-containing protein</fullName>
    </submittedName>
</protein>
<dbReference type="InterPro" id="IPR050093">
    <property type="entry name" value="ABC_SmlMolc_Importer"/>
</dbReference>
<keyword evidence="6 10" id="KW-0067">ATP-binding</keyword>
<evidence type="ECO:0000256" key="8">
    <source>
        <dbReference type="ARBA" id="ARBA00023136"/>
    </source>
</evidence>
<keyword evidence="8" id="KW-0472">Membrane</keyword>
<dbReference type="SMART" id="SM00382">
    <property type="entry name" value="AAA"/>
    <property type="match status" value="1"/>
</dbReference>
<dbReference type="Proteomes" id="UP000308828">
    <property type="component" value="Unassembled WGS sequence"/>
</dbReference>
<feature type="domain" description="ABC transporter" evidence="9">
    <location>
        <begin position="4"/>
        <end position="237"/>
    </location>
</feature>
<dbReference type="PANTHER" id="PTHR42781:SF1">
    <property type="entry name" value="THIAMINE IMPORT ATP-BINDING PROTEIN THIQ"/>
    <property type="match status" value="1"/>
</dbReference>
<dbReference type="OrthoDB" id="9802264at2"/>
<dbReference type="Pfam" id="PF00005">
    <property type="entry name" value="ABC_tran"/>
    <property type="match status" value="1"/>
</dbReference>
<dbReference type="InterPro" id="IPR003439">
    <property type="entry name" value="ABC_transporter-like_ATP-bd"/>
</dbReference>
<reference evidence="10 11" key="1">
    <citation type="submission" date="2019-04" db="EMBL/GenBank/DDBJ databases">
        <title>Genome sequence of strain shin9-1.</title>
        <authorList>
            <person name="Gao J."/>
            <person name="Sun J."/>
        </authorList>
    </citation>
    <scope>NUCLEOTIDE SEQUENCE [LARGE SCALE GENOMIC DNA]</scope>
    <source>
        <strain evidence="11">shin9-1</strain>
    </source>
</reference>
<dbReference type="GO" id="GO:0016887">
    <property type="term" value="F:ATP hydrolysis activity"/>
    <property type="evidence" value="ECO:0007669"/>
    <property type="project" value="InterPro"/>
</dbReference>
<dbReference type="PROSITE" id="PS00211">
    <property type="entry name" value="ABC_TRANSPORTER_1"/>
    <property type="match status" value="1"/>
</dbReference>
<evidence type="ECO:0000256" key="7">
    <source>
        <dbReference type="ARBA" id="ARBA00022967"/>
    </source>
</evidence>
<evidence type="ECO:0000313" key="10">
    <source>
        <dbReference type="EMBL" id="THV22246.1"/>
    </source>
</evidence>
<dbReference type="SUPFAM" id="SSF52540">
    <property type="entry name" value="P-loop containing nucleoside triphosphate hydrolases"/>
    <property type="match status" value="1"/>
</dbReference>
<gene>
    <name evidence="10" type="ORF">FAA97_13200</name>
</gene>
<keyword evidence="4" id="KW-0997">Cell inner membrane</keyword>
<organism evidence="10 11">
    <name type="scientific">Peteryoungia ipomoeae</name>
    <dbReference type="NCBI Taxonomy" id="1210932"/>
    <lineage>
        <taxon>Bacteria</taxon>
        <taxon>Pseudomonadati</taxon>
        <taxon>Pseudomonadota</taxon>
        <taxon>Alphaproteobacteria</taxon>
        <taxon>Hyphomicrobiales</taxon>
        <taxon>Rhizobiaceae</taxon>
        <taxon>Peteryoungia</taxon>
    </lineage>
</organism>
<evidence type="ECO:0000256" key="5">
    <source>
        <dbReference type="ARBA" id="ARBA00022741"/>
    </source>
</evidence>
<keyword evidence="3" id="KW-1003">Cell membrane</keyword>
<accession>A0A4V4HMH2</accession>
<dbReference type="AlphaFoldDB" id="A0A4V4HMH2"/>
<keyword evidence="5" id="KW-0547">Nucleotide-binding</keyword>
<dbReference type="EMBL" id="STGV01000004">
    <property type="protein sequence ID" value="THV22246.1"/>
    <property type="molecule type" value="Genomic_DNA"/>
</dbReference>
<dbReference type="Gene3D" id="3.40.50.300">
    <property type="entry name" value="P-loop containing nucleotide triphosphate hydrolases"/>
    <property type="match status" value="1"/>
</dbReference>
<comment type="similarity">
    <text evidence="1">Belongs to the ABC transporter superfamily.</text>
</comment>
<evidence type="ECO:0000259" key="9">
    <source>
        <dbReference type="PROSITE" id="PS50893"/>
    </source>
</evidence>
<sequence length="247" mass="26701">MSETASPAIAFKGVHLSLGNSRFHFDCAFERGVVTAVVGPSGSGKSTLLNLVSGFEQPDSGTVEIDGVDVSRLTPAERPVSLIFQDNNLFAHLDLYTNVGLGIHPALKLTQEERGAISQALARVGLQGFERRMPASLSGGERQRAAIARALVRHRPVLLLDEPLAGLDPALRSAMLELIAELQAETAATMLLITHEPRDIKRLAKNVVFLQNGRVLLAATREEFFRRDDLEAVQQFLGESDSAAISP</sequence>
<evidence type="ECO:0000256" key="4">
    <source>
        <dbReference type="ARBA" id="ARBA00022519"/>
    </source>
</evidence>
<evidence type="ECO:0000256" key="6">
    <source>
        <dbReference type="ARBA" id="ARBA00022840"/>
    </source>
</evidence>
<dbReference type="InterPro" id="IPR003593">
    <property type="entry name" value="AAA+_ATPase"/>
</dbReference>
<keyword evidence="7" id="KW-1278">Translocase</keyword>
<proteinExistence type="inferred from homology"/>
<evidence type="ECO:0000256" key="1">
    <source>
        <dbReference type="ARBA" id="ARBA00005417"/>
    </source>
</evidence>
<keyword evidence="11" id="KW-1185">Reference proteome</keyword>
<comment type="caution">
    <text evidence="10">The sequence shown here is derived from an EMBL/GenBank/DDBJ whole genome shotgun (WGS) entry which is preliminary data.</text>
</comment>
<evidence type="ECO:0000256" key="3">
    <source>
        <dbReference type="ARBA" id="ARBA00022475"/>
    </source>
</evidence>
<evidence type="ECO:0000313" key="11">
    <source>
        <dbReference type="Proteomes" id="UP000308828"/>
    </source>
</evidence>